<keyword evidence="5" id="KW-1185">Reference proteome</keyword>
<proteinExistence type="predicted"/>
<accession>A0A3A1Y8U8</accession>
<evidence type="ECO:0000313" key="4">
    <source>
        <dbReference type="EMBL" id="RIY33640.1"/>
    </source>
</evidence>
<feature type="chain" id="PRO_5017370507" description="TNase-like domain-containing protein" evidence="2">
    <location>
        <begin position="31"/>
        <end position="295"/>
    </location>
</feature>
<feature type="signal peptide" evidence="2">
    <location>
        <begin position="1"/>
        <end position="30"/>
    </location>
</feature>
<dbReference type="RefSeq" id="WP_119496462.1">
    <property type="nucleotide sequence ID" value="NZ_NRJH01000012.1"/>
</dbReference>
<comment type="caution">
    <text evidence="4">The sequence shown here is derived from an EMBL/GenBank/DDBJ whole genome shotgun (WGS) entry which is preliminary data.</text>
</comment>
<dbReference type="Pfam" id="PF00565">
    <property type="entry name" value="SNase"/>
    <property type="match status" value="1"/>
</dbReference>
<dbReference type="Gene3D" id="2.40.50.90">
    <property type="match status" value="1"/>
</dbReference>
<feature type="region of interest" description="Disordered" evidence="1">
    <location>
        <begin position="37"/>
        <end position="84"/>
    </location>
</feature>
<gene>
    <name evidence="4" type="ORF">CJP74_01235</name>
</gene>
<sequence length="295" mass="31833">MSFLSVKKLISLASVGFLAGNFTTFPEAQAAISPDNFDIQTFGGERGGPGGGGDKNPGGSNPGAMPGRPASSNPATRGLDRSDRRSSVYARSAAFNRGVGYNNFALYNNSTVFSVASVVVSFTGSLRTVAKTSNPTSITMRTPVSSLEDASIANNVQVQDNFNSFVAQNQLPSCLVVEVFSSDTISCYFPHLDQTRIVKLYGIQGPANKAYAFQTYCLLRDTLLNKRLVIQSLSTYQEPSIVAVAYWQGLNVNYRLVELGAAQLNAKYADSSNTYRAFELAQLQAQELKIGLWNN</sequence>
<dbReference type="Proteomes" id="UP000266258">
    <property type="component" value="Unassembled WGS sequence"/>
</dbReference>
<dbReference type="SUPFAM" id="SSF50199">
    <property type="entry name" value="Staphylococcal nuclease"/>
    <property type="match status" value="1"/>
</dbReference>
<protein>
    <recommendedName>
        <fullName evidence="3">TNase-like domain-containing protein</fullName>
    </recommendedName>
</protein>
<evidence type="ECO:0000256" key="2">
    <source>
        <dbReference type="SAM" id="SignalP"/>
    </source>
</evidence>
<reference evidence="4 5" key="1">
    <citation type="submission" date="2017-08" db="EMBL/GenBank/DDBJ databases">
        <title>Reclassification of Bisgaard taxon 37 and 44.</title>
        <authorList>
            <person name="Christensen H."/>
        </authorList>
    </citation>
    <scope>NUCLEOTIDE SEQUENCE [LARGE SCALE GENOMIC DNA]</scope>
    <source>
        <strain evidence="4 5">B96_4</strain>
    </source>
</reference>
<keyword evidence="2" id="KW-0732">Signal</keyword>
<dbReference type="InterPro" id="IPR016071">
    <property type="entry name" value="Staphylococal_nuclease_OB-fold"/>
</dbReference>
<organism evidence="4 5">
    <name type="scientific">Psittacicella melopsittaci</name>
    <dbReference type="NCBI Taxonomy" id="2028576"/>
    <lineage>
        <taxon>Bacteria</taxon>
        <taxon>Pseudomonadati</taxon>
        <taxon>Pseudomonadota</taxon>
        <taxon>Gammaproteobacteria</taxon>
        <taxon>Pasteurellales</taxon>
        <taxon>Psittacicellaceae</taxon>
        <taxon>Psittacicella</taxon>
    </lineage>
</organism>
<dbReference type="AlphaFoldDB" id="A0A3A1Y8U8"/>
<name>A0A3A1Y8U8_9GAMM</name>
<evidence type="ECO:0000259" key="3">
    <source>
        <dbReference type="SMART" id="SM00318"/>
    </source>
</evidence>
<feature type="compositionally biased region" description="Gly residues" evidence="1">
    <location>
        <begin position="44"/>
        <end position="56"/>
    </location>
</feature>
<evidence type="ECO:0000256" key="1">
    <source>
        <dbReference type="SAM" id="MobiDB-lite"/>
    </source>
</evidence>
<dbReference type="EMBL" id="NRJH01000012">
    <property type="protein sequence ID" value="RIY33640.1"/>
    <property type="molecule type" value="Genomic_DNA"/>
</dbReference>
<dbReference type="InterPro" id="IPR035437">
    <property type="entry name" value="SNase_OB-fold_sf"/>
</dbReference>
<dbReference type="OrthoDB" id="5676129at2"/>
<dbReference type="SMART" id="SM00318">
    <property type="entry name" value="SNc"/>
    <property type="match status" value="1"/>
</dbReference>
<feature type="domain" description="TNase-like" evidence="3">
    <location>
        <begin position="170"/>
        <end position="295"/>
    </location>
</feature>
<evidence type="ECO:0000313" key="5">
    <source>
        <dbReference type="Proteomes" id="UP000266258"/>
    </source>
</evidence>